<name>A0A3Q8S4I9_9BACL</name>
<sequence length="80" mass="8958">MKVIVEFCANNAHFGTDEVMKKLEQHPNFEVYEYGCLTGCGMCYLTPYALVNGETVEAETAGALYDVIIRILDQMKSDNT</sequence>
<dbReference type="InterPro" id="IPR009910">
    <property type="entry name" value="DUF1450"/>
</dbReference>
<keyword evidence="2" id="KW-1185">Reference proteome</keyword>
<evidence type="ECO:0000313" key="1">
    <source>
        <dbReference type="EMBL" id="AZK46261.1"/>
    </source>
</evidence>
<reference evidence="1 2" key="1">
    <citation type="submission" date="2018-11" db="EMBL/GenBank/DDBJ databases">
        <title>Genome sequencing of Paenibacillus lentus DSM25539(T).</title>
        <authorList>
            <person name="Kook J.-K."/>
            <person name="Park S.-N."/>
            <person name="Lim Y.K."/>
        </authorList>
    </citation>
    <scope>NUCLEOTIDE SEQUENCE [LARGE SCALE GENOMIC DNA]</scope>
    <source>
        <strain evidence="1 2">DSM 25539</strain>
    </source>
</reference>
<dbReference type="Pfam" id="PF07293">
    <property type="entry name" value="DUF1450"/>
    <property type="match status" value="1"/>
</dbReference>
<gene>
    <name evidence="1" type="ORF">EIM92_08790</name>
</gene>
<dbReference type="EMBL" id="CP034248">
    <property type="protein sequence ID" value="AZK46261.1"/>
    <property type="molecule type" value="Genomic_DNA"/>
</dbReference>
<dbReference type="OrthoDB" id="1684419at2"/>
<accession>A0A3Q8S4I9</accession>
<dbReference type="AlphaFoldDB" id="A0A3Q8S4I9"/>
<protein>
    <submittedName>
        <fullName evidence="1">DUF1450 domain-containing protein</fullName>
    </submittedName>
</protein>
<dbReference type="RefSeq" id="WP_125082326.1">
    <property type="nucleotide sequence ID" value="NZ_CP034248.1"/>
</dbReference>
<dbReference type="Proteomes" id="UP000273145">
    <property type="component" value="Chromosome"/>
</dbReference>
<dbReference type="KEGG" id="plen:EIM92_08790"/>
<evidence type="ECO:0000313" key="2">
    <source>
        <dbReference type="Proteomes" id="UP000273145"/>
    </source>
</evidence>
<proteinExistence type="predicted"/>
<organism evidence="1 2">
    <name type="scientific">Paenibacillus lentus</name>
    <dbReference type="NCBI Taxonomy" id="1338368"/>
    <lineage>
        <taxon>Bacteria</taxon>
        <taxon>Bacillati</taxon>
        <taxon>Bacillota</taxon>
        <taxon>Bacilli</taxon>
        <taxon>Bacillales</taxon>
        <taxon>Paenibacillaceae</taxon>
        <taxon>Paenibacillus</taxon>
    </lineage>
</organism>